<comment type="catalytic activity">
    <reaction evidence="1">
        <text>a 1,2-diacyl-sn-glycero-3-phospho-(1'-sn-glycero-3'-phosphate) + H2O = a 1,2-diacyl-sn-glycero-3-phospho-(1'-sn-glycerol) + phosphate</text>
        <dbReference type="Rhea" id="RHEA:33751"/>
        <dbReference type="ChEBI" id="CHEBI:15377"/>
        <dbReference type="ChEBI" id="CHEBI:43474"/>
        <dbReference type="ChEBI" id="CHEBI:60110"/>
        <dbReference type="ChEBI" id="CHEBI:64716"/>
        <dbReference type="EC" id="3.1.3.27"/>
    </reaction>
</comment>
<dbReference type="RefSeq" id="WP_143871853.1">
    <property type="nucleotide sequence ID" value="NZ_CP041660.1"/>
</dbReference>
<gene>
    <name evidence="4" type="ORF">ABS311_09240</name>
</gene>
<name>A0ABV1RH70_9ALTE</name>
<dbReference type="PANTHER" id="PTHR36305:SF1">
    <property type="entry name" value="PHOSPHATIDYLGLYCEROPHOSPHATASE A"/>
    <property type="match status" value="1"/>
</dbReference>
<dbReference type="InterPro" id="IPR026037">
    <property type="entry name" value="PgpA"/>
</dbReference>
<keyword evidence="1" id="KW-1003">Cell membrane</keyword>
<dbReference type="PIRSF" id="PIRSF006162">
    <property type="entry name" value="PgpA"/>
    <property type="match status" value="1"/>
</dbReference>
<comment type="cofactor">
    <cofactor evidence="1">
        <name>Mg(2+)</name>
        <dbReference type="ChEBI" id="CHEBI:18420"/>
    </cofactor>
</comment>
<organism evidence="4 5">
    <name type="scientific">Catenovulum sediminis</name>
    <dbReference type="NCBI Taxonomy" id="1740262"/>
    <lineage>
        <taxon>Bacteria</taxon>
        <taxon>Pseudomonadati</taxon>
        <taxon>Pseudomonadota</taxon>
        <taxon>Gammaproteobacteria</taxon>
        <taxon>Alteromonadales</taxon>
        <taxon>Alteromonadaceae</taxon>
        <taxon>Catenovulum</taxon>
    </lineage>
</organism>
<keyword evidence="1" id="KW-0595">Phospholipid degradation</keyword>
<feature type="domain" description="YutG/PgpA" evidence="3">
    <location>
        <begin position="24"/>
        <end position="161"/>
    </location>
</feature>
<keyword evidence="1 2" id="KW-0472">Membrane</keyword>
<keyword evidence="2" id="KW-1133">Transmembrane helix</keyword>
<keyword evidence="1" id="KW-0460">Magnesium</keyword>
<evidence type="ECO:0000313" key="4">
    <source>
        <dbReference type="EMBL" id="MER2492065.1"/>
    </source>
</evidence>
<accession>A0ABV1RH70</accession>
<evidence type="ECO:0000259" key="3">
    <source>
        <dbReference type="Pfam" id="PF04608"/>
    </source>
</evidence>
<sequence>MLLKYFSIRPELKCLSLKNPIHFLSLGFGSGLAPIAPGTFGSLAAIPVYLLLMFAGMPIYIAATVLFAILGFWFCGYTAQALKTHDHPAIVWDEVVGMLITLFYFPLSYSTVIIGFLYFRVFDIIKPWPIKWLDQKVHGGIGIMLDDMLAGVFAWCALYLTHQYIYDLSSW</sequence>
<dbReference type="EC" id="3.1.3.27" evidence="1"/>
<proteinExistence type="predicted"/>
<comment type="function">
    <text evidence="1">Lipid phosphatase which dephosphorylates phosphatidylglycerophosphate (PGP) to phosphatidylglycerol (PG).</text>
</comment>
<keyword evidence="1" id="KW-1208">Phospholipid metabolism</keyword>
<dbReference type="PANTHER" id="PTHR36305">
    <property type="entry name" value="PHOSPHATIDYLGLYCEROPHOSPHATASE A"/>
    <property type="match status" value="1"/>
</dbReference>
<comment type="subcellular location">
    <subcellularLocation>
        <location evidence="1">Cell inner membrane</location>
        <topology evidence="1">Multi-pass membrane protein</topology>
    </subcellularLocation>
</comment>
<keyword evidence="1" id="KW-0442">Lipid degradation</keyword>
<comment type="caution">
    <text evidence="4">The sequence shown here is derived from an EMBL/GenBank/DDBJ whole genome shotgun (WGS) entry which is preliminary data.</text>
</comment>
<dbReference type="InterPro" id="IPR036681">
    <property type="entry name" value="PgpA-like_sf"/>
</dbReference>
<keyword evidence="1" id="KW-0997">Cell inner membrane</keyword>
<dbReference type="Gene3D" id="1.10.3760.10">
    <property type="entry name" value="PgpA-like"/>
    <property type="match status" value="1"/>
</dbReference>
<keyword evidence="1" id="KW-0443">Lipid metabolism</keyword>
<comment type="pathway">
    <text evidence="1">Phospholipid metabolism; phosphatidylglycerol biosynthesis; phosphatidylglycerol from CDP-diacylglycerol: step 2/2.</text>
</comment>
<reference evidence="4 5" key="1">
    <citation type="submission" date="2024-06" db="EMBL/GenBank/DDBJ databases">
        <authorList>
            <person name="Chen R.Y."/>
        </authorList>
    </citation>
    <scope>NUCLEOTIDE SEQUENCE [LARGE SCALE GENOMIC DNA]</scope>
    <source>
        <strain evidence="4 5">D2</strain>
    </source>
</reference>
<dbReference type="SUPFAM" id="SSF101307">
    <property type="entry name" value="YutG-like"/>
    <property type="match status" value="1"/>
</dbReference>
<protein>
    <recommendedName>
        <fullName evidence="1">Phosphatidylglycerophosphatase A</fullName>
        <ecNumber evidence="1">3.1.3.27</ecNumber>
    </recommendedName>
    <alternativeName>
        <fullName evidence="1">Phosphatidylglycerolphosphate phosphatase A</fullName>
    </alternativeName>
</protein>
<dbReference type="Pfam" id="PF04608">
    <property type="entry name" value="PgpA"/>
    <property type="match status" value="1"/>
</dbReference>
<keyword evidence="1 2" id="KW-0812">Transmembrane</keyword>
<dbReference type="CDD" id="cd06971">
    <property type="entry name" value="PgpA"/>
    <property type="match status" value="1"/>
</dbReference>
<feature type="transmembrane region" description="Helical" evidence="2">
    <location>
        <begin position="139"/>
        <end position="160"/>
    </location>
</feature>
<keyword evidence="1" id="KW-0479">Metal-binding</keyword>
<evidence type="ECO:0000256" key="2">
    <source>
        <dbReference type="SAM" id="Phobius"/>
    </source>
</evidence>
<feature type="transmembrane region" description="Helical" evidence="2">
    <location>
        <begin position="46"/>
        <end position="74"/>
    </location>
</feature>
<dbReference type="EMBL" id="JBELOE010000196">
    <property type="protein sequence ID" value="MER2492065.1"/>
    <property type="molecule type" value="Genomic_DNA"/>
</dbReference>
<dbReference type="InterPro" id="IPR007686">
    <property type="entry name" value="YutG/PgpA"/>
</dbReference>
<feature type="transmembrane region" description="Helical" evidence="2">
    <location>
        <begin position="95"/>
        <end position="119"/>
    </location>
</feature>
<evidence type="ECO:0000313" key="5">
    <source>
        <dbReference type="Proteomes" id="UP001467690"/>
    </source>
</evidence>
<dbReference type="Proteomes" id="UP001467690">
    <property type="component" value="Unassembled WGS sequence"/>
</dbReference>
<evidence type="ECO:0000256" key="1">
    <source>
        <dbReference type="PIRNR" id="PIRNR006162"/>
    </source>
</evidence>
<keyword evidence="1" id="KW-0378">Hydrolase</keyword>
<keyword evidence="5" id="KW-1185">Reference proteome</keyword>